<keyword evidence="3" id="KW-1185">Reference proteome</keyword>
<comment type="caution">
    <text evidence="2">The sequence shown here is derived from an EMBL/GenBank/DDBJ whole genome shotgun (WGS) entry which is preliminary data.</text>
</comment>
<proteinExistence type="predicted"/>
<evidence type="ECO:0000256" key="1">
    <source>
        <dbReference type="SAM" id="Phobius"/>
    </source>
</evidence>
<reference evidence="3" key="1">
    <citation type="journal article" date="2019" name="Int. J. Syst. Evol. Microbiol.">
        <title>The Global Catalogue of Microorganisms (GCM) 10K type strain sequencing project: providing services to taxonomists for standard genome sequencing and annotation.</title>
        <authorList>
            <consortium name="The Broad Institute Genomics Platform"/>
            <consortium name="The Broad Institute Genome Sequencing Center for Infectious Disease"/>
            <person name="Wu L."/>
            <person name="Ma J."/>
        </authorList>
    </citation>
    <scope>NUCLEOTIDE SEQUENCE [LARGE SCALE GENOMIC DNA]</scope>
    <source>
        <strain evidence="3">JCM 4504</strain>
    </source>
</reference>
<sequence>MQVAWRAGEMSGVTVVFVAACALWRRRTGRGCLAWPLVVLLCGATGVLIMAAMAG</sequence>
<evidence type="ECO:0000313" key="3">
    <source>
        <dbReference type="Proteomes" id="UP001596321"/>
    </source>
</evidence>
<feature type="transmembrane region" description="Helical" evidence="1">
    <location>
        <begin position="6"/>
        <end position="25"/>
    </location>
</feature>
<dbReference type="Proteomes" id="UP001596321">
    <property type="component" value="Unassembled WGS sequence"/>
</dbReference>
<keyword evidence="1" id="KW-1133">Transmembrane helix</keyword>
<keyword evidence="1" id="KW-0472">Membrane</keyword>
<dbReference type="RefSeq" id="WP_246559105.1">
    <property type="nucleotide sequence ID" value="NZ_BMUJ01000031.1"/>
</dbReference>
<name>A0ABW1XQ64_STRPL</name>
<accession>A0ABW1XQ64</accession>
<dbReference type="PROSITE" id="PS51257">
    <property type="entry name" value="PROKAR_LIPOPROTEIN"/>
    <property type="match status" value="1"/>
</dbReference>
<dbReference type="EMBL" id="JBHSUW010000001">
    <property type="protein sequence ID" value="MFC6500108.1"/>
    <property type="molecule type" value="Genomic_DNA"/>
</dbReference>
<organism evidence="2 3">
    <name type="scientific">Streptomyces plicatus</name>
    <dbReference type="NCBI Taxonomy" id="1922"/>
    <lineage>
        <taxon>Bacteria</taxon>
        <taxon>Bacillati</taxon>
        <taxon>Actinomycetota</taxon>
        <taxon>Actinomycetes</taxon>
        <taxon>Kitasatosporales</taxon>
        <taxon>Streptomycetaceae</taxon>
        <taxon>Streptomyces</taxon>
        <taxon>Streptomyces rochei group</taxon>
    </lineage>
</organism>
<feature type="transmembrane region" description="Helical" evidence="1">
    <location>
        <begin position="32"/>
        <end position="54"/>
    </location>
</feature>
<gene>
    <name evidence="2" type="ORF">ACFQFF_00105</name>
</gene>
<evidence type="ECO:0000313" key="2">
    <source>
        <dbReference type="EMBL" id="MFC6500108.1"/>
    </source>
</evidence>
<keyword evidence="1" id="KW-0812">Transmembrane</keyword>
<protein>
    <submittedName>
        <fullName evidence="2">Uncharacterized protein</fullName>
    </submittedName>
</protein>